<reference evidence="1" key="1">
    <citation type="submission" date="2013-07" db="EMBL/GenBank/DDBJ databases">
        <title>Sub-species coevolution in mutualistic symbiosis.</title>
        <authorList>
            <person name="Murfin K."/>
            <person name="Klassen J."/>
            <person name="Lee M."/>
            <person name="Forst S."/>
            <person name="Stock P."/>
            <person name="Goodrich-Blair H."/>
        </authorList>
    </citation>
    <scope>NUCLEOTIDE SEQUENCE [LARGE SCALE GENOMIC DNA]</scope>
    <source>
        <strain evidence="1">Kraussei Becker Underwood</strain>
    </source>
</reference>
<protein>
    <submittedName>
        <fullName evidence="1">Uncharacterized protein</fullName>
    </submittedName>
</protein>
<evidence type="ECO:0000313" key="1">
    <source>
        <dbReference type="EMBL" id="CDH23216.1"/>
    </source>
</evidence>
<proteinExistence type="predicted"/>
<dbReference type="HOGENOM" id="CLU_3298789_0_0_6"/>
<name>A0A077PR75_XENBV</name>
<sequence>MVGSSIDVCFTLKIIVDVGGFDDTQINMGVASLSIHSISD</sequence>
<gene>
    <name evidence="1" type="ORF">XBKB1_1560020</name>
</gene>
<accession>A0A077PR75</accession>
<organism evidence="1">
    <name type="scientific">Xenorhabdus bovienii str. kraussei Becker Underwood</name>
    <dbReference type="NCBI Taxonomy" id="1398204"/>
    <lineage>
        <taxon>Bacteria</taxon>
        <taxon>Pseudomonadati</taxon>
        <taxon>Pseudomonadota</taxon>
        <taxon>Gammaproteobacteria</taxon>
        <taxon>Enterobacterales</taxon>
        <taxon>Morganellaceae</taxon>
        <taxon>Xenorhabdus</taxon>
    </lineage>
</organism>
<dbReference type="AlphaFoldDB" id="A0A077PR75"/>
<dbReference type="Proteomes" id="UP000028493">
    <property type="component" value="Unassembled WGS sequence"/>
</dbReference>
<comment type="caution">
    <text evidence="1">The sequence shown here is derived from an EMBL/GenBank/DDBJ whole genome shotgun (WGS) entry which is preliminary data.</text>
</comment>
<dbReference type="EMBL" id="CBSZ010000064">
    <property type="protein sequence ID" value="CDH23216.1"/>
    <property type="molecule type" value="Genomic_DNA"/>
</dbReference>